<evidence type="ECO:0000256" key="3">
    <source>
        <dbReference type="ARBA" id="ARBA00023002"/>
    </source>
</evidence>
<evidence type="ECO:0000256" key="4">
    <source>
        <dbReference type="ARBA" id="ARBA00023033"/>
    </source>
</evidence>
<keyword evidence="7" id="KW-1185">Reference proteome</keyword>
<keyword evidence="4" id="KW-0503">Monooxygenase</keyword>
<dbReference type="EMBL" id="JBHTCQ010000001">
    <property type="protein sequence ID" value="MFC7404145.1"/>
    <property type="molecule type" value="Genomic_DNA"/>
</dbReference>
<keyword evidence="3" id="KW-0560">Oxidoreductase</keyword>
<dbReference type="SUPFAM" id="SSF51679">
    <property type="entry name" value="Bacterial luciferase-like"/>
    <property type="match status" value="1"/>
</dbReference>
<dbReference type="Gene3D" id="3.20.20.30">
    <property type="entry name" value="Luciferase-like domain"/>
    <property type="match status" value="1"/>
</dbReference>
<keyword evidence="1" id="KW-0285">Flavoprotein</keyword>
<comment type="caution">
    <text evidence="6">The sequence shown here is derived from an EMBL/GenBank/DDBJ whole genome shotgun (WGS) entry which is preliminary data.</text>
</comment>
<sequence length="307" mass="32461">MVSVAVQAAPRGSGEWLDLARTVEESGFDTLYAADHPGATPAPFVTLAAASAVTRTLRLGTYVVNAGVREPHQIAVDAATLDVVSGGRAVLGIGAGHTPAEWQAVGRDRPGVAGRVARCEAVALAVRDLLRGEEVTARGPHVSMTGRLTNPRPIQDPLPLLVGTSNSRLLRFAGEHADVVGLAGLGRTLPDGHQHEVRWTPEVVDEQVALVEEGARAAGRDRPQLEALVQLVAVTDDVDGATAEVAEQTGIAADRLLEVPYVLAGTEDEIVGRIEQHHRRWGITRFVVRRDAVDVLAPLLPRLAAIG</sequence>
<dbReference type="Proteomes" id="UP001596455">
    <property type="component" value="Unassembled WGS sequence"/>
</dbReference>
<dbReference type="Pfam" id="PF00296">
    <property type="entry name" value="Bac_luciferase"/>
    <property type="match status" value="1"/>
</dbReference>
<dbReference type="InterPro" id="IPR019923">
    <property type="entry name" value="Lucif-like_OxRdtase_MSMEG_2516"/>
</dbReference>
<dbReference type="RefSeq" id="WP_382391264.1">
    <property type="nucleotide sequence ID" value="NZ_JBHTCQ010000001.1"/>
</dbReference>
<dbReference type="NCBIfam" id="TIGR03621">
    <property type="entry name" value="F420_MSMEG_2516"/>
    <property type="match status" value="1"/>
</dbReference>
<dbReference type="InterPro" id="IPR036661">
    <property type="entry name" value="Luciferase-like_sf"/>
</dbReference>
<evidence type="ECO:0000256" key="2">
    <source>
        <dbReference type="ARBA" id="ARBA00022643"/>
    </source>
</evidence>
<evidence type="ECO:0000259" key="5">
    <source>
        <dbReference type="Pfam" id="PF00296"/>
    </source>
</evidence>
<evidence type="ECO:0000313" key="7">
    <source>
        <dbReference type="Proteomes" id="UP001596455"/>
    </source>
</evidence>
<proteinExistence type="predicted"/>
<reference evidence="7" key="1">
    <citation type="journal article" date="2019" name="Int. J. Syst. Evol. Microbiol.">
        <title>The Global Catalogue of Microorganisms (GCM) 10K type strain sequencing project: providing services to taxonomists for standard genome sequencing and annotation.</title>
        <authorList>
            <consortium name="The Broad Institute Genomics Platform"/>
            <consortium name="The Broad Institute Genome Sequencing Center for Infectious Disease"/>
            <person name="Wu L."/>
            <person name="Ma J."/>
        </authorList>
    </citation>
    <scope>NUCLEOTIDE SEQUENCE [LARGE SCALE GENOMIC DNA]</scope>
    <source>
        <strain evidence="7">JCM 1490</strain>
    </source>
</reference>
<dbReference type="PANTHER" id="PTHR42847">
    <property type="entry name" value="ALKANESULFONATE MONOOXYGENASE"/>
    <property type="match status" value="1"/>
</dbReference>
<dbReference type="InterPro" id="IPR011251">
    <property type="entry name" value="Luciferase-like_dom"/>
</dbReference>
<dbReference type="InterPro" id="IPR050172">
    <property type="entry name" value="SsuD_RutA_monooxygenase"/>
</dbReference>
<dbReference type="PANTHER" id="PTHR42847:SF4">
    <property type="entry name" value="ALKANESULFONATE MONOOXYGENASE-RELATED"/>
    <property type="match status" value="1"/>
</dbReference>
<feature type="domain" description="Luciferase-like" evidence="5">
    <location>
        <begin position="14"/>
        <end position="278"/>
    </location>
</feature>
<name>A0ABW2Q995_9MICO</name>
<evidence type="ECO:0000313" key="6">
    <source>
        <dbReference type="EMBL" id="MFC7404145.1"/>
    </source>
</evidence>
<evidence type="ECO:0000256" key="1">
    <source>
        <dbReference type="ARBA" id="ARBA00022630"/>
    </source>
</evidence>
<gene>
    <name evidence="6" type="ORF">ACFQQL_03405</name>
</gene>
<keyword evidence="2" id="KW-0288">FMN</keyword>
<organism evidence="6 7">
    <name type="scientific">Georgenia alba</name>
    <dbReference type="NCBI Taxonomy" id="2233858"/>
    <lineage>
        <taxon>Bacteria</taxon>
        <taxon>Bacillati</taxon>
        <taxon>Actinomycetota</taxon>
        <taxon>Actinomycetes</taxon>
        <taxon>Micrococcales</taxon>
        <taxon>Bogoriellaceae</taxon>
        <taxon>Georgenia</taxon>
    </lineage>
</organism>
<protein>
    <submittedName>
        <fullName evidence="6">TIGR03621 family F420-dependent LLM class oxidoreductase</fullName>
    </submittedName>
</protein>
<accession>A0ABW2Q995</accession>